<evidence type="ECO:0000256" key="4">
    <source>
        <dbReference type="ARBA" id="ARBA00023136"/>
    </source>
</evidence>
<comment type="subcellular location">
    <subcellularLocation>
        <location evidence="1">Endomembrane system</location>
        <topology evidence="1">Multi-pass membrane protein</topology>
    </subcellularLocation>
</comment>
<evidence type="ECO:0000256" key="3">
    <source>
        <dbReference type="ARBA" id="ARBA00022989"/>
    </source>
</evidence>
<keyword evidence="8" id="KW-1185">Reference proteome</keyword>
<protein>
    <submittedName>
        <fullName evidence="7">VIT1/CCC1 transporter family protein</fullName>
    </submittedName>
</protein>
<feature type="transmembrane region" description="Helical" evidence="6">
    <location>
        <begin position="181"/>
        <end position="202"/>
    </location>
</feature>
<sequence>MDETPPTAAAAPTEDAAPPGSAVVTGGAVPEDDALLTPHHGDVAGGWLRAAVFGAMDGLVTNISLIAGVGGGGVDRGAIVLTGVAGLVAGAVSMALGEYTSVRTQNEQLDAEVAKERRELRLHGAAERRELVLLLQRAGLSRDLAQRITAEAAGKPDLELRLHALTELGVVPEEKPSPWTAAASSFVCFAVGALVPLVSFLLGSDELWLALAIGGVGLFVAGALATRATAGRWWAGGLRQLVLGAAAAGVTYLIGRLIGATVA</sequence>
<comment type="caution">
    <text evidence="7">The sequence shown here is derived from an EMBL/GenBank/DDBJ whole genome shotgun (WGS) entry which is preliminary data.</text>
</comment>
<feature type="transmembrane region" description="Helical" evidence="6">
    <location>
        <begin position="208"/>
        <end position="229"/>
    </location>
</feature>
<organism evidence="7 8">
    <name type="scientific">Cryptosporangium minutisporangium</name>
    <dbReference type="NCBI Taxonomy" id="113569"/>
    <lineage>
        <taxon>Bacteria</taxon>
        <taxon>Bacillati</taxon>
        <taxon>Actinomycetota</taxon>
        <taxon>Actinomycetes</taxon>
        <taxon>Cryptosporangiales</taxon>
        <taxon>Cryptosporangiaceae</taxon>
        <taxon>Cryptosporangium</taxon>
    </lineage>
</organism>
<feature type="region of interest" description="Disordered" evidence="5">
    <location>
        <begin position="1"/>
        <end position="23"/>
    </location>
</feature>
<accession>A0ABP6SSD0</accession>
<evidence type="ECO:0000256" key="2">
    <source>
        <dbReference type="ARBA" id="ARBA00022692"/>
    </source>
</evidence>
<dbReference type="PANTHER" id="PTHR31851">
    <property type="entry name" value="FE(2+)/MN(2+) TRANSPORTER PCL1"/>
    <property type="match status" value="1"/>
</dbReference>
<evidence type="ECO:0000313" key="7">
    <source>
        <dbReference type="EMBL" id="GAA3384336.1"/>
    </source>
</evidence>
<evidence type="ECO:0000256" key="6">
    <source>
        <dbReference type="SAM" id="Phobius"/>
    </source>
</evidence>
<keyword evidence="4 6" id="KW-0472">Membrane</keyword>
<evidence type="ECO:0000256" key="5">
    <source>
        <dbReference type="SAM" id="MobiDB-lite"/>
    </source>
</evidence>
<feature type="transmembrane region" description="Helical" evidence="6">
    <location>
        <begin position="241"/>
        <end position="262"/>
    </location>
</feature>
<reference evidence="8" key="1">
    <citation type="journal article" date="2019" name="Int. J. Syst. Evol. Microbiol.">
        <title>The Global Catalogue of Microorganisms (GCM) 10K type strain sequencing project: providing services to taxonomists for standard genome sequencing and annotation.</title>
        <authorList>
            <consortium name="The Broad Institute Genomics Platform"/>
            <consortium name="The Broad Institute Genome Sequencing Center for Infectious Disease"/>
            <person name="Wu L."/>
            <person name="Ma J."/>
        </authorList>
    </citation>
    <scope>NUCLEOTIDE SEQUENCE [LARGE SCALE GENOMIC DNA]</scope>
    <source>
        <strain evidence="8">JCM 9458</strain>
    </source>
</reference>
<gene>
    <name evidence="7" type="ORF">GCM10020369_13660</name>
</gene>
<evidence type="ECO:0000256" key="1">
    <source>
        <dbReference type="ARBA" id="ARBA00004127"/>
    </source>
</evidence>
<keyword evidence="3 6" id="KW-1133">Transmembrane helix</keyword>
<dbReference type="EMBL" id="BAAAYN010000007">
    <property type="protein sequence ID" value="GAA3384336.1"/>
    <property type="molecule type" value="Genomic_DNA"/>
</dbReference>
<dbReference type="InterPro" id="IPR008217">
    <property type="entry name" value="Ccc1_fam"/>
</dbReference>
<dbReference type="Proteomes" id="UP001501676">
    <property type="component" value="Unassembled WGS sequence"/>
</dbReference>
<dbReference type="Pfam" id="PF01988">
    <property type="entry name" value="VIT1"/>
    <property type="match status" value="1"/>
</dbReference>
<keyword evidence="2 6" id="KW-0812">Transmembrane</keyword>
<proteinExistence type="predicted"/>
<dbReference type="RefSeq" id="WP_345727117.1">
    <property type="nucleotide sequence ID" value="NZ_BAAAYN010000007.1"/>
</dbReference>
<evidence type="ECO:0000313" key="8">
    <source>
        <dbReference type="Proteomes" id="UP001501676"/>
    </source>
</evidence>
<name>A0ABP6SSD0_9ACTN</name>
<feature type="compositionally biased region" description="Low complexity" evidence="5">
    <location>
        <begin position="1"/>
        <end position="19"/>
    </location>
</feature>